<name>A0A3E4PH64_9FIRM</name>
<evidence type="ECO:0000313" key="1">
    <source>
        <dbReference type="EMBL" id="RGK79299.1"/>
    </source>
</evidence>
<dbReference type="InterPro" id="IPR003748">
    <property type="entry name" value="DUF169"/>
</dbReference>
<dbReference type="PANTHER" id="PTHR37954">
    <property type="entry name" value="BLL4979 PROTEIN"/>
    <property type="match status" value="1"/>
</dbReference>
<organism evidence="1 2">
    <name type="scientific">Dorea formicigenerans</name>
    <dbReference type="NCBI Taxonomy" id="39486"/>
    <lineage>
        <taxon>Bacteria</taxon>
        <taxon>Bacillati</taxon>
        <taxon>Bacillota</taxon>
        <taxon>Clostridia</taxon>
        <taxon>Lachnospirales</taxon>
        <taxon>Lachnospiraceae</taxon>
        <taxon>Dorea</taxon>
    </lineage>
</organism>
<accession>A0A3E4PH64</accession>
<comment type="caution">
    <text evidence="1">The sequence shown here is derived from an EMBL/GenBank/DDBJ whole genome shotgun (WGS) entry which is preliminary data.</text>
</comment>
<reference evidence="1 2" key="1">
    <citation type="submission" date="2018-08" db="EMBL/GenBank/DDBJ databases">
        <title>A genome reference for cultivated species of the human gut microbiota.</title>
        <authorList>
            <person name="Zou Y."/>
            <person name="Xue W."/>
            <person name="Luo G."/>
        </authorList>
    </citation>
    <scope>NUCLEOTIDE SEQUENCE [LARGE SCALE GENOMIC DNA]</scope>
    <source>
        <strain evidence="1 2">TF09-3</strain>
    </source>
</reference>
<dbReference type="EMBL" id="QSRA01000030">
    <property type="protein sequence ID" value="RGK79299.1"/>
    <property type="molecule type" value="Genomic_DNA"/>
</dbReference>
<evidence type="ECO:0000313" key="2">
    <source>
        <dbReference type="Proteomes" id="UP000261324"/>
    </source>
</evidence>
<dbReference type="PANTHER" id="PTHR37954:SF3">
    <property type="entry name" value="DUF169 DOMAIN-CONTAINING PROTEIN"/>
    <property type="match status" value="1"/>
</dbReference>
<dbReference type="AlphaFoldDB" id="A0A3E4PH64"/>
<proteinExistence type="predicted"/>
<dbReference type="RefSeq" id="WP_022279664.1">
    <property type="nucleotide sequence ID" value="NZ_QSRA01000030.1"/>
</dbReference>
<evidence type="ECO:0008006" key="3">
    <source>
        <dbReference type="Google" id="ProtNLM"/>
    </source>
</evidence>
<sequence>MSKEKREEQVKVINSLLELKRKVVGVKFYYDEEEYEACPAQQVKYYIPYCVTVRCATAGHDIKIRKENIGCFAAARVLGMDEVTESYKSGEDCMRLRMYSDQQAAKKAVDNISINPKCPCGIEISPLELMEKDPDVVIVVSTPYNIMRLIQGYSYYYGSYKGFKMAGNQAMCAEITACTYVTNEINTSMMCSGTRFLSKWQKDEMAMGIPGDKYEKVIQGVYHTADPLERDADKERIKKAFEENKMQAPDIHMGKNYDTNYYHIGETGIR</sequence>
<dbReference type="Proteomes" id="UP000261324">
    <property type="component" value="Unassembled WGS sequence"/>
</dbReference>
<dbReference type="Pfam" id="PF02596">
    <property type="entry name" value="DUF169"/>
    <property type="match status" value="1"/>
</dbReference>
<gene>
    <name evidence="1" type="ORF">DXC93_15195</name>
</gene>
<protein>
    <recommendedName>
        <fullName evidence="3">DUF169 domain-containing protein</fullName>
    </recommendedName>
</protein>